<sequence length="178" mass="18396">MQLLGIGHGLGGGADIGLGHDFQQRRAGAVQVDAGLADELVVHGLAGVFLQVGTHQAHGLEDVVLAFFQIEADFTALHHGDLELGDLVALGQVGVEVVLAREDGTRRNRRAQRQAELDGAFHGLFVHHRQRAGQGQVHGAGLGVGLGAEGGAGTAEDLAVGRQLGVGLEADDDFVAID</sequence>
<evidence type="ECO:0008006" key="2">
    <source>
        <dbReference type="Google" id="ProtNLM"/>
    </source>
</evidence>
<evidence type="ECO:0000313" key="1">
    <source>
        <dbReference type="EMBL" id="MPM82466.1"/>
    </source>
</evidence>
<gene>
    <name evidence="1" type="ORF">SDC9_129527</name>
</gene>
<protein>
    <recommendedName>
        <fullName evidence="2">NAD-specific glutamate dehydrogenase</fullName>
    </recommendedName>
</protein>
<dbReference type="EMBL" id="VSSQ01031546">
    <property type="protein sequence ID" value="MPM82466.1"/>
    <property type="molecule type" value="Genomic_DNA"/>
</dbReference>
<accession>A0A645CZ84</accession>
<proteinExistence type="predicted"/>
<organism evidence="1">
    <name type="scientific">bioreactor metagenome</name>
    <dbReference type="NCBI Taxonomy" id="1076179"/>
    <lineage>
        <taxon>unclassified sequences</taxon>
        <taxon>metagenomes</taxon>
        <taxon>ecological metagenomes</taxon>
    </lineage>
</organism>
<reference evidence="1" key="1">
    <citation type="submission" date="2019-08" db="EMBL/GenBank/DDBJ databases">
        <authorList>
            <person name="Kucharzyk K."/>
            <person name="Murdoch R.W."/>
            <person name="Higgins S."/>
            <person name="Loffler F."/>
        </authorList>
    </citation>
    <scope>NUCLEOTIDE SEQUENCE</scope>
</reference>
<name>A0A645CZ84_9ZZZZ</name>
<dbReference type="AlphaFoldDB" id="A0A645CZ84"/>
<comment type="caution">
    <text evidence="1">The sequence shown here is derived from an EMBL/GenBank/DDBJ whole genome shotgun (WGS) entry which is preliminary data.</text>
</comment>